<evidence type="ECO:0000313" key="3">
    <source>
        <dbReference type="Proteomes" id="UP000563094"/>
    </source>
</evidence>
<sequence>MNTLVLATAEQEAEFSLKFPNRAYIHTTTPEELAVWLPQAHLVFDFLLHEQPERLAQYNELGRGEKLIVFCNAATVQLAALAAAHGSVNFHLCGVNALPTFFNREILEVSVLREESKREVDKACVFLATLYELVEDRVGMVTPRVICMIINEACYTLQEGTATKEDIDLGMKLGTNYPFGPFEWANRIGVKHVYELLAAVYEDTKDERYKICPLLKTKYLKGEEF</sequence>
<accession>A0A839G963</accession>
<gene>
    <name evidence="2" type="ORF">FHS90_000716</name>
</gene>
<proteinExistence type="predicted"/>
<dbReference type="AlphaFoldDB" id="A0A839G963"/>
<dbReference type="PANTHER" id="PTHR48075">
    <property type="entry name" value="3-HYDROXYACYL-COA DEHYDROGENASE FAMILY PROTEIN"/>
    <property type="match status" value="1"/>
</dbReference>
<dbReference type="GO" id="GO:0006631">
    <property type="term" value="P:fatty acid metabolic process"/>
    <property type="evidence" value="ECO:0007669"/>
    <property type="project" value="InterPro"/>
</dbReference>
<keyword evidence="2" id="KW-0560">Oxidoreductase</keyword>
<reference evidence="2 3" key="1">
    <citation type="submission" date="2020-08" db="EMBL/GenBank/DDBJ databases">
        <title>Genomic Encyclopedia of Type Strains, Phase IV (KMG-IV): sequencing the most valuable type-strain genomes for metagenomic binning, comparative biology and taxonomic classification.</title>
        <authorList>
            <person name="Goeker M."/>
        </authorList>
    </citation>
    <scope>NUCLEOTIDE SEQUENCE [LARGE SCALE GENOMIC DNA]</scope>
    <source>
        <strain evidence="2 3">DSM 29854</strain>
    </source>
</reference>
<organism evidence="2 3">
    <name type="scientific">Rufibacter quisquiliarum</name>
    <dbReference type="NCBI Taxonomy" id="1549639"/>
    <lineage>
        <taxon>Bacteria</taxon>
        <taxon>Pseudomonadati</taxon>
        <taxon>Bacteroidota</taxon>
        <taxon>Cytophagia</taxon>
        <taxon>Cytophagales</taxon>
        <taxon>Hymenobacteraceae</taxon>
        <taxon>Rufibacter</taxon>
    </lineage>
</organism>
<evidence type="ECO:0000259" key="1">
    <source>
        <dbReference type="Pfam" id="PF00725"/>
    </source>
</evidence>
<keyword evidence="3" id="KW-1185">Reference proteome</keyword>
<evidence type="ECO:0000313" key="2">
    <source>
        <dbReference type="EMBL" id="MBA9076014.1"/>
    </source>
</evidence>
<dbReference type="SUPFAM" id="SSF48179">
    <property type="entry name" value="6-phosphogluconate dehydrogenase C-terminal domain-like"/>
    <property type="match status" value="1"/>
</dbReference>
<dbReference type="GO" id="GO:0008691">
    <property type="term" value="F:3-hydroxybutyryl-CoA dehydrogenase activity"/>
    <property type="evidence" value="ECO:0007669"/>
    <property type="project" value="UniProtKB-EC"/>
</dbReference>
<comment type="caution">
    <text evidence="2">The sequence shown here is derived from an EMBL/GenBank/DDBJ whole genome shotgun (WGS) entry which is preliminary data.</text>
</comment>
<dbReference type="RefSeq" id="WP_182511762.1">
    <property type="nucleotide sequence ID" value="NZ_JACJIQ010000002.1"/>
</dbReference>
<dbReference type="EC" id="1.1.1.157" evidence="2"/>
<dbReference type="PANTHER" id="PTHR48075:SF5">
    <property type="entry name" value="3-HYDROXYBUTYRYL-COA DEHYDROGENASE"/>
    <property type="match status" value="1"/>
</dbReference>
<feature type="domain" description="3-hydroxyacyl-CoA dehydrogenase C-terminal" evidence="1">
    <location>
        <begin position="139"/>
        <end position="222"/>
    </location>
</feature>
<dbReference type="Proteomes" id="UP000563094">
    <property type="component" value="Unassembled WGS sequence"/>
</dbReference>
<dbReference type="Gene3D" id="1.10.1040.10">
    <property type="entry name" value="N-(1-d-carboxylethyl)-l-norvaline Dehydrogenase, domain 2"/>
    <property type="match status" value="1"/>
</dbReference>
<name>A0A839G963_9BACT</name>
<dbReference type="Pfam" id="PF00725">
    <property type="entry name" value="3HCDH"/>
    <property type="match status" value="1"/>
</dbReference>
<dbReference type="InterPro" id="IPR006108">
    <property type="entry name" value="3HC_DH_C"/>
</dbReference>
<dbReference type="EMBL" id="JACJIQ010000002">
    <property type="protein sequence ID" value="MBA9076014.1"/>
    <property type="molecule type" value="Genomic_DNA"/>
</dbReference>
<dbReference type="InterPro" id="IPR008927">
    <property type="entry name" value="6-PGluconate_DH-like_C_sf"/>
</dbReference>
<protein>
    <submittedName>
        <fullName evidence="2">3-hydroxybutyryl-CoA dehydrogenase</fullName>
        <ecNumber evidence="2">1.1.1.157</ecNumber>
    </submittedName>
</protein>
<dbReference type="InterPro" id="IPR013328">
    <property type="entry name" value="6PGD_dom2"/>
</dbReference>